<dbReference type="NCBIfam" id="TIGR02606">
    <property type="entry name" value="antidote_CC2985"/>
    <property type="match status" value="1"/>
</dbReference>
<dbReference type="PANTHER" id="PTHR36582">
    <property type="entry name" value="ANTITOXIN PARD"/>
    <property type="match status" value="1"/>
</dbReference>
<dbReference type="Proteomes" id="UP000248745">
    <property type="component" value="Unassembled WGS sequence"/>
</dbReference>
<evidence type="ECO:0000313" key="4">
    <source>
        <dbReference type="Proteomes" id="UP000248745"/>
    </source>
</evidence>
<reference evidence="3 4" key="1">
    <citation type="submission" date="2018-06" db="EMBL/GenBank/DDBJ databases">
        <title>Mucibacter soli gen. nov., sp. nov., a new member of the family Chitinophagaceae producing mucin.</title>
        <authorList>
            <person name="Kim M.-K."/>
            <person name="Park S."/>
            <person name="Kim T.-S."/>
            <person name="Joung Y."/>
            <person name="Han J.-H."/>
            <person name="Kim S.B."/>
        </authorList>
    </citation>
    <scope>NUCLEOTIDE SEQUENCE [LARGE SCALE GENOMIC DNA]</scope>
    <source>
        <strain evidence="3 4">R1-15</strain>
    </source>
</reference>
<dbReference type="Pfam" id="PF03693">
    <property type="entry name" value="ParD_antitoxin"/>
    <property type="match status" value="1"/>
</dbReference>
<dbReference type="RefSeq" id="WP_110997731.1">
    <property type="nucleotide sequence ID" value="NZ_QKTW01000006.1"/>
</dbReference>
<comment type="similarity">
    <text evidence="1">Belongs to the ParD antitoxin family.</text>
</comment>
<dbReference type="AlphaFoldDB" id="A0A2W2AFN7"/>
<gene>
    <name evidence="3" type="ORF">DN068_04720</name>
</gene>
<comment type="caution">
    <text evidence="3">The sequence shown here is derived from an EMBL/GenBank/DDBJ whole genome shotgun (WGS) entry which is preliminary data.</text>
</comment>
<dbReference type="PANTHER" id="PTHR36582:SF2">
    <property type="entry name" value="ANTITOXIN PARD"/>
    <property type="match status" value="1"/>
</dbReference>
<proteinExistence type="inferred from homology"/>
<evidence type="ECO:0000256" key="1">
    <source>
        <dbReference type="ARBA" id="ARBA00008580"/>
    </source>
</evidence>
<dbReference type="InterPro" id="IPR038296">
    <property type="entry name" value="ParD_sf"/>
</dbReference>
<sequence length="84" mass="9783">MAKNTSILLGDHFDNFINHQIQSGRFSSASEVVRAALRLFEEEEIQKSELVKELKKGEKSEFVSKIDRKKIIKDFHRKYSADEL</sequence>
<name>A0A2W2AFN7_9BACT</name>
<protein>
    <submittedName>
        <fullName evidence="3">Type II toxin-antitoxin system ParD family antitoxin</fullName>
    </submittedName>
</protein>
<evidence type="ECO:0000313" key="3">
    <source>
        <dbReference type="EMBL" id="PZF74315.1"/>
    </source>
</evidence>
<keyword evidence="2" id="KW-1277">Toxin-antitoxin system</keyword>
<dbReference type="EMBL" id="QKTW01000006">
    <property type="protein sequence ID" value="PZF74315.1"/>
    <property type="molecule type" value="Genomic_DNA"/>
</dbReference>
<organism evidence="3 4">
    <name type="scientific">Taibaiella soli</name>
    <dbReference type="NCBI Taxonomy" id="1649169"/>
    <lineage>
        <taxon>Bacteria</taxon>
        <taxon>Pseudomonadati</taxon>
        <taxon>Bacteroidota</taxon>
        <taxon>Chitinophagia</taxon>
        <taxon>Chitinophagales</taxon>
        <taxon>Chitinophagaceae</taxon>
        <taxon>Taibaiella</taxon>
    </lineage>
</organism>
<dbReference type="SUPFAM" id="SSF47598">
    <property type="entry name" value="Ribbon-helix-helix"/>
    <property type="match status" value="1"/>
</dbReference>
<evidence type="ECO:0000256" key="2">
    <source>
        <dbReference type="ARBA" id="ARBA00022649"/>
    </source>
</evidence>
<dbReference type="OrthoDB" id="9815501at2"/>
<keyword evidence="4" id="KW-1185">Reference proteome</keyword>
<dbReference type="InterPro" id="IPR022789">
    <property type="entry name" value="ParD"/>
</dbReference>
<dbReference type="InterPro" id="IPR010985">
    <property type="entry name" value="Ribbon_hlx_hlx"/>
</dbReference>
<dbReference type="Gene3D" id="6.10.10.120">
    <property type="entry name" value="Antitoxin ParD1-like"/>
    <property type="match status" value="1"/>
</dbReference>
<dbReference type="GO" id="GO:0006355">
    <property type="term" value="P:regulation of DNA-templated transcription"/>
    <property type="evidence" value="ECO:0007669"/>
    <property type="project" value="InterPro"/>
</dbReference>
<accession>A0A2W2AFN7</accession>